<dbReference type="Gene3D" id="3.30.70.20">
    <property type="match status" value="1"/>
</dbReference>
<dbReference type="CDD" id="cd04301">
    <property type="entry name" value="NAT_SF"/>
    <property type="match status" value="1"/>
</dbReference>
<dbReference type="SUPFAM" id="SSF55729">
    <property type="entry name" value="Acyl-CoA N-acyltransferases (Nat)"/>
    <property type="match status" value="1"/>
</dbReference>
<accession>X4ZEG4</accession>
<dbReference type="eggNOG" id="COG3592">
    <property type="taxonomic scope" value="Bacteria"/>
</dbReference>
<dbReference type="InterPro" id="IPR000182">
    <property type="entry name" value="GNAT_dom"/>
</dbReference>
<dbReference type="PROSITE" id="PS51729">
    <property type="entry name" value="GNAT_YJDJ"/>
    <property type="match status" value="1"/>
</dbReference>
<gene>
    <name evidence="3" type="ORF">PSAB_15120</name>
</gene>
<dbReference type="Pfam" id="PF14542">
    <property type="entry name" value="Acetyltransf_CG"/>
    <property type="match status" value="1"/>
</dbReference>
<dbReference type="STRING" id="1268072.PSAB_15120"/>
<dbReference type="PANTHER" id="PTHR31435:SF10">
    <property type="entry name" value="BSR4717 PROTEIN"/>
    <property type="match status" value="1"/>
</dbReference>
<dbReference type="PROSITE" id="PS51186">
    <property type="entry name" value="GNAT"/>
    <property type="match status" value="1"/>
</dbReference>
<dbReference type="RefSeq" id="WP_420835610.1">
    <property type="nucleotide sequence ID" value="NZ_CP004078.1"/>
</dbReference>
<sequence>MSEPKVYYGKNINVMFNSEICIHSGVCVKGFPSVFNLSKRPWVDPDAATAEEIARHIDKCPSKALTYQLLEGESPIKNEELNIPVVEHDLAHKRFLIRDQDAIAAEMTYVTSSPELYIIDHTLVDHAYRGQGLGDKLVDAMVVYARENGIKILPLCPFAKGRFEHYSEYWDVLHK</sequence>
<organism evidence="3 4">
    <name type="scientific">Paenibacillus sabinae T27</name>
    <dbReference type="NCBI Taxonomy" id="1268072"/>
    <lineage>
        <taxon>Bacteria</taxon>
        <taxon>Bacillati</taxon>
        <taxon>Bacillota</taxon>
        <taxon>Bacilli</taxon>
        <taxon>Bacillales</taxon>
        <taxon>Paenibacillaceae</taxon>
        <taxon>Paenibacillus</taxon>
    </lineage>
</organism>
<dbReference type="InterPro" id="IPR031165">
    <property type="entry name" value="GNAT_YJDJ"/>
</dbReference>
<proteinExistence type="predicted"/>
<dbReference type="HOGENOM" id="CLU_1545230_0_0_9"/>
<evidence type="ECO:0000313" key="4">
    <source>
        <dbReference type="Proteomes" id="UP000019772"/>
    </source>
</evidence>
<keyword evidence="4" id="KW-1185">Reference proteome</keyword>
<dbReference type="PANTHER" id="PTHR31435">
    <property type="entry name" value="PROTEIN NATD1"/>
    <property type="match status" value="1"/>
</dbReference>
<evidence type="ECO:0000259" key="2">
    <source>
        <dbReference type="PROSITE" id="PS51729"/>
    </source>
</evidence>
<dbReference type="GO" id="GO:0016747">
    <property type="term" value="F:acyltransferase activity, transferring groups other than amino-acyl groups"/>
    <property type="evidence" value="ECO:0007669"/>
    <property type="project" value="InterPro"/>
</dbReference>
<dbReference type="InterPro" id="IPR016181">
    <property type="entry name" value="Acyl_CoA_acyltransferase"/>
</dbReference>
<feature type="domain" description="N-acetyltransferase" evidence="1">
    <location>
        <begin position="52"/>
        <end position="175"/>
    </location>
</feature>
<dbReference type="InterPro" id="IPR045057">
    <property type="entry name" value="Gcn5-rel_NAT"/>
</dbReference>
<protein>
    <submittedName>
        <fullName evidence="3">Uncharacterized protein</fullName>
    </submittedName>
</protein>
<evidence type="ECO:0000313" key="3">
    <source>
        <dbReference type="EMBL" id="AHV97931.1"/>
    </source>
</evidence>
<dbReference type="Proteomes" id="UP000019772">
    <property type="component" value="Chromosome"/>
</dbReference>
<evidence type="ECO:0000259" key="1">
    <source>
        <dbReference type="PROSITE" id="PS51186"/>
    </source>
</evidence>
<reference evidence="3 4" key="1">
    <citation type="journal article" date="2014" name="PLoS Genet.">
        <title>Comparative Genomic Analysis of N2-Fixing and Non-N2-Fixing Paenibacillus spp.: Organization, Evolution and Expression of the Nitrogen Fixation Genes.</title>
        <authorList>
            <person name="Xie J.B."/>
            <person name="Du Z."/>
            <person name="Bai L."/>
            <person name="Tian C."/>
            <person name="Zhang Y."/>
            <person name="Xie J.Y."/>
            <person name="Wang T."/>
            <person name="Liu X."/>
            <person name="Chen X."/>
            <person name="Cheng Q."/>
            <person name="Chen S."/>
            <person name="Li J."/>
        </authorList>
    </citation>
    <scope>NUCLEOTIDE SEQUENCE [LARGE SCALE GENOMIC DNA]</scope>
    <source>
        <strain evidence="3 4">T27</strain>
    </source>
</reference>
<dbReference type="InterPro" id="IPR010693">
    <property type="entry name" value="Divergent_4Fe-4S_mono-cluster"/>
</dbReference>
<dbReference type="KEGG" id="psab:PSAB_15120"/>
<dbReference type="eggNOG" id="COG2388">
    <property type="taxonomic scope" value="Bacteria"/>
</dbReference>
<feature type="domain" description="N-acetyltransferase" evidence="2">
    <location>
        <begin position="87"/>
        <end position="174"/>
    </location>
</feature>
<dbReference type="Pfam" id="PF06902">
    <property type="entry name" value="Fer4_19"/>
    <property type="match status" value="1"/>
</dbReference>
<name>X4ZEG4_9BACL</name>
<dbReference type="PATRIC" id="fig|1268072.3.peg.3123"/>
<dbReference type="AlphaFoldDB" id="X4ZEG4"/>
<dbReference type="Gene3D" id="3.40.630.30">
    <property type="match status" value="1"/>
</dbReference>
<dbReference type="EMBL" id="CP004078">
    <property type="protein sequence ID" value="AHV97931.1"/>
    <property type="molecule type" value="Genomic_DNA"/>
</dbReference>